<feature type="compositionally biased region" description="Polar residues" evidence="1">
    <location>
        <begin position="1654"/>
        <end position="1671"/>
    </location>
</feature>
<reference evidence="2 3" key="1">
    <citation type="journal article" date="2014" name="BMC Genomics">
        <title>Adaptive genomic structural variation in the grape powdery mildew pathogen, Erysiphe necator.</title>
        <authorList>
            <person name="Jones L."/>
            <person name="Riaz S."/>
            <person name="Morales-Cruz A."/>
            <person name="Amrine K.C."/>
            <person name="McGuire B."/>
            <person name="Gubler W.D."/>
            <person name="Walker M.A."/>
            <person name="Cantu D."/>
        </authorList>
    </citation>
    <scope>NUCLEOTIDE SEQUENCE [LARGE SCALE GENOMIC DNA]</scope>
    <source>
        <strain evidence="3">c</strain>
    </source>
</reference>
<sequence length="1866" mass="210331">MGQQQSIPENGRVYEQCLPRCTSENGSKYCVSSQSASKSSSSKRSSAYTPSDGKSFNSLCSKPPLDLNKELPNIKLENQKRSSNFRSRLRNLKAQMLIEETDNLRSITHLFSKSDLSCYSDSYKRTRPSDYEIATNSSKDYLKNNPRSQQTTGSCQDQLAEQNFSSRLFDERPLEFISTRYEPHVTGKNIKLDSQTGNSKEMQRNSFLHHNIAAKLVPKSKSEICKSFPTSRRQTPPNLPSYGKEKFNGTRQAINKYQPNVKDSFQPQRTVTPNDLDYRHIGAFKLGTLRITNGVASPAPSIECGIKSEKRPQSSGTSTLHDSIQYKKPPSAQETKVKPWIVNWGSPLRKCSDHDLGTPETLSLNLNADIEEDNSSRLNFEEEKTIPIKPESEPLQNYEDPFHHSMISPYSLVDLVEPSPPPQRAKMELAVRDSLFDEEPWTPTVLYHPLYKSENRTPQILGEDRGYLTLKKPIAEADSGYRSNISVRSTKTDSLHSPDWDEISRASRSNSAAFSFVSSSSHKDDQSNHNTNDILSSESTQLKSFLEDGKSSQKDSHIGMTQDIDALTQKFSNTIIVDDTTVSCPISPYLKPTSSHSSSNSQIDTSKIITNSPEDNFSLQLLPLPLFTRTEKEISENQLETILKDSPIEELNRNEINRNSILSNHTLKSLLLQNPDMTSPDSDKKIEKSQALMGKQNNLDKAFEQESFSSSTALDLSIEEHQKYSPVTKKMVVQNKDQKIQEVNQAEINKLVNSSLPANFISEHITTKLTKNQEENSLHSISSSSLLSSEEKLSPVLNNKNIKIPILDKKSPISTEHREENDLDQNSQNKIQRSSPPIPRRSELRASRKDHLIPSEESNFQQKPSPKLEENKGVTRGKVRFSIEEQHQKNVSSIQNFDESSNRSEAYQVTYRLGKYNQIGPRPVIVPTMVATFQAIEKINTQKENPLIGTRKDSFFKKNKAVENPRNYLHLRLAKEPDTFKVEKLSGLEGTKRSESNQSFQQKSSVPSVGAKIPFKASAKDELKVEEPQYSEKAQKMNELNRPKRYRSSSSVMAIDTAKIVPALQTRNSFEESHLRNRTWSSNTSRIQNLRQEIGQFITSRSRSSTLSNDPDSINGLEKGKGQNSQRQDSRRRSSNTILKLESKEKLDELMIQNSNRKAHSNMPSNFKRSYRQEGFSKTARYTIQSKSDANLPRAKTLSPPRRKLSSHPPQAHVTRRSYSLLNHSPPMPKIPDFYTFIENIEKERLEMHISQSKSQSPSLADAKISNQELNVSLLGSFLNEFTAGDFIQSQLSDNKINYNEEKSSKIESASEKSFLGQLTHLDSLAYSKNYVLCSDFINSRKLSHVEHKNIFFGEEERSDEKNENIWEEKSLREKISTTKNENVPKKILPKDSVLNRGRPISRAAETALLSKRSDPHTALKLNPLIKSKNDIIKGDINFHCSINSDNGTKLTETQSSTYSRPKLEPSAKLTLENMYSNEKGSNTPKNSCGLLDAKPEPVILNSIDTLPSQKMANHSRNTISSISLPSQRIMPRKSRSICSNIEFCQNSNDDLSLLQTKNPKFLPSEEPSNDNLQSPQSKSPTSNVVKRRQTLGALPLDELVDKTPLLINTFPPLHDDTKIIKPSPTKISSEIYVKSEKKEFLCKDVPSKEDQENPANAISSLDSLPSQCKNSKLRNSNFSRRQSFSPNKFTSTKNQNPEIEHSQILIPGSNGISKLESISSRQNDQDQAQILSNSSVYRSNQVFAKNFPTIPKSISTFHNPPTPSPLEYNPSPSIRAITFKKNDSDGVITSPFSYTSPSSSISNEEERDILVLEAGWRKNAAFPAHNSIVYTQSGLGYSKESNMMSNWTEKFQGNGVQVILQNSGR</sequence>
<dbReference type="Proteomes" id="UP000030854">
    <property type="component" value="Unassembled WGS sequence"/>
</dbReference>
<protein>
    <submittedName>
        <fullName evidence="2">Putative proteophosphoglycan ppg4</fullName>
    </submittedName>
</protein>
<dbReference type="STRING" id="52586.A0A0B1NZL5"/>
<feature type="region of interest" description="Disordered" evidence="1">
    <location>
        <begin position="1507"/>
        <end position="1528"/>
    </location>
</feature>
<evidence type="ECO:0000313" key="3">
    <source>
        <dbReference type="Proteomes" id="UP000030854"/>
    </source>
</evidence>
<feature type="compositionally biased region" description="Basic and acidic residues" evidence="1">
    <location>
        <begin position="808"/>
        <end position="820"/>
    </location>
</feature>
<feature type="region of interest" description="Disordered" evidence="1">
    <location>
        <begin position="22"/>
        <end position="64"/>
    </location>
</feature>
<organism evidence="2 3">
    <name type="scientific">Uncinula necator</name>
    <name type="common">Grape powdery mildew</name>
    <dbReference type="NCBI Taxonomy" id="52586"/>
    <lineage>
        <taxon>Eukaryota</taxon>
        <taxon>Fungi</taxon>
        <taxon>Dikarya</taxon>
        <taxon>Ascomycota</taxon>
        <taxon>Pezizomycotina</taxon>
        <taxon>Leotiomycetes</taxon>
        <taxon>Erysiphales</taxon>
        <taxon>Erysiphaceae</taxon>
        <taxon>Erysiphe</taxon>
    </lineage>
</organism>
<feature type="region of interest" description="Disordered" evidence="1">
    <location>
        <begin position="302"/>
        <end position="332"/>
    </location>
</feature>
<feature type="compositionally biased region" description="Polar residues" evidence="1">
    <location>
        <begin position="47"/>
        <end position="60"/>
    </location>
</feature>
<feature type="region of interest" description="Disordered" evidence="1">
    <location>
        <begin position="808"/>
        <end position="874"/>
    </location>
</feature>
<feature type="compositionally biased region" description="Polar residues" evidence="1">
    <location>
        <begin position="1687"/>
        <end position="1698"/>
    </location>
</feature>
<dbReference type="EMBL" id="JNVN01002903">
    <property type="protein sequence ID" value="KHJ31418.1"/>
    <property type="molecule type" value="Genomic_DNA"/>
</dbReference>
<feature type="compositionally biased region" description="Polar residues" evidence="1">
    <location>
        <begin position="824"/>
        <end position="835"/>
    </location>
</feature>
<feature type="region of interest" description="Disordered" evidence="1">
    <location>
        <begin position="1647"/>
        <end position="1701"/>
    </location>
</feature>
<feature type="compositionally biased region" description="Low complexity" evidence="1">
    <location>
        <begin position="1675"/>
        <end position="1686"/>
    </location>
</feature>
<feature type="region of interest" description="Disordered" evidence="1">
    <location>
        <begin position="1560"/>
        <end position="1587"/>
    </location>
</feature>
<feature type="compositionally biased region" description="Low complexity" evidence="1">
    <location>
        <begin position="27"/>
        <end position="46"/>
    </location>
</feature>
<keyword evidence="3" id="KW-1185">Reference proteome</keyword>
<accession>A0A0B1NZL5</accession>
<feature type="region of interest" description="Disordered" evidence="1">
    <location>
        <begin position="1182"/>
        <end position="1214"/>
    </location>
</feature>
<feature type="region of interest" description="Disordered" evidence="1">
    <location>
        <begin position="1098"/>
        <end position="1142"/>
    </location>
</feature>
<feature type="compositionally biased region" description="Polar residues" evidence="1">
    <location>
        <begin position="1507"/>
        <end position="1527"/>
    </location>
</feature>
<feature type="compositionally biased region" description="Polar residues" evidence="1">
    <location>
        <begin position="1098"/>
        <end position="1112"/>
    </location>
</feature>
<comment type="caution">
    <text evidence="2">The sequence shown here is derived from an EMBL/GenBank/DDBJ whole genome shotgun (WGS) entry which is preliminary data.</text>
</comment>
<evidence type="ECO:0000256" key="1">
    <source>
        <dbReference type="SAM" id="MobiDB-lite"/>
    </source>
</evidence>
<feature type="compositionally biased region" description="Basic and acidic residues" evidence="1">
    <location>
        <begin position="840"/>
        <end position="854"/>
    </location>
</feature>
<dbReference type="HOGENOM" id="CLU_237354_0_0_1"/>
<name>A0A0B1NZL5_UNCNE</name>
<dbReference type="OMA" id="NSEVATH"/>
<evidence type="ECO:0000313" key="2">
    <source>
        <dbReference type="EMBL" id="KHJ31418.1"/>
    </source>
</evidence>
<feature type="compositionally biased region" description="Polar residues" evidence="1">
    <location>
        <begin position="1570"/>
        <end position="1585"/>
    </location>
</feature>
<gene>
    <name evidence="2" type="ORF">EV44_g6218</name>
</gene>
<proteinExistence type="predicted"/>
<feature type="compositionally biased region" description="Polar residues" evidence="1">
    <location>
        <begin position="313"/>
        <end position="322"/>
    </location>
</feature>